<comment type="subunit">
    <text evidence="6">Part of the ribosomal stalk of the 50S ribosomal subunit. The N-terminus interacts with L11 and the large rRNA to form the base of the stalk. The C-terminus forms an elongated spine to which L12 dimers bind in a sequential fashion forming a multimeric L10(L12)X complex.</text>
</comment>
<dbReference type="AlphaFoldDB" id="A0A8G2BMQ9"/>
<evidence type="ECO:0000256" key="5">
    <source>
        <dbReference type="ARBA" id="ARBA00035202"/>
    </source>
</evidence>
<keyword evidence="4 6" id="KW-0687">Ribonucleoprotein</keyword>
<dbReference type="SUPFAM" id="SSF160369">
    <property type="entry name" value="Ribosomal protein L10-like"/>
    <property type="match status" value="1"/>
</dbReference>
<dbReference type="PANTHER" id="PTHR11560">
    <property type="entry name" value="39S RIBOSOMAL PROTEIN L10, MITOCHONDRIAL"/>
    <property type="match status" value="1"/>
</dbReference>
<sequence length="170" mass="17843">MNRTEKADLVDSLRSTFEGSEVVVITHQSGLTVSEVEGLRSNVRAAGAGYKVTKNRLARLALQGTRYENLSDLFTGPTSVTTSADPVAAAKVIVEFANKNDKVTIVGGGLGERALNVDEIKALAKTPSIDESRAKLVGLLQTPASRVVGVLAAPAGQIARVLAARSEQSE</sequence>
<dbReference type="NCBIfam" id="NF000955">
    <property type="entry name" value="PRK00099.1-1"/>
    <property type="match status" value="1"/>
</dbReference>
<dbReference type="GO" id="GO:0070180">
    <property type="term" value="F:large ribosomal subunit rRNA binding"/>
    <property type="evidence" value="ECO:0007669"/>
    <property type="project" value="UniProtKB-UniRule"/>
</dbReference>
<dbReference type="EMBL" id="FNBW01000027">
    <property type="protein sequence ID" value="SDG58557.1"/>
    <property type="molecule type" value="Genomic_DNA"/>
</dbReference>
<accession>A0A8G2BMQ9</accession>
<evidence type="ECO:0000256" key="4">
    <source>
        <dbReference type="ARBA" id="ARBA00023274"/>
    </source>
</evidence>
<dbReference type="GO" id="GO:0015934">
    <property type="term" value="C:large ribosomal subunit"/>
    <property type="evidence" value="ECO:0007669"/>
    <property type="project" value="InterPro"/>
</dbReference>
<dbReference type="Pfam" id="PF00466">
    <property type="entry name" value="Ribosomal_L10"/>
    <property type="match status" value="1"/>
</dbReference>
<comment type="similarity">
    <text evidence="2 6">Belongs to the universal ribosomal protein uL10 family.</text>
</comment>
<keyword evidence="8" id="KW-1185">Reference proteome</keyword>
<dbReference type="Gene3D" id="6.10.250.290">
    <property type="match status" value="1"/>
</dbReference>
<dbReference type="GO" id="GO:0003735">
    <property type="term" value="F:structural constituent of ribosome"/>
    <property type="evidence" value="ECO:0007669"/>
    <property type="project" value="InterPro"/>
</dbReference>
<comment type="caution">
    <text evidence="7">The sequence shown here is derived from an EMBL/GenBank/DDBJ whole genome shotgun (WGS) entry which is preliminary data.</text>
</comment>
<organism evidence="7 8">
    <name type="scientific">Thalassobaculum litoreum DSM 18839</name>
    <dbReference type="NCBI Taxonomy" id="1123362"/>
    <lineage>
        <taxon>Bacteria</taxon>
        <taxon>Pseudomonadati</taxon>
        <taxon>Pseudomonadota</taxon>
        <taxon>Alphaproteobacteria</taxon>
        <taxon>Rhodospirillales</taxon>
        <taxon>Thalassobaculaceae</taxon>
        <taxon>Thalassobaculum</taxon>
    </lineage>
</organism>
<reference evidence="7 8" key="1">
    <citation type="submission" date="2016-10" db="EMBL/GenBank/DDBJ databases">
        <authorList>
            <person name="Varghese N."/>
            <person name="Submissions S."/>
        </authorList>
    </citation>
    <scope>NUCLEOTIDE SEQUENCE [LARGE SCALE GENOMIC DNA]</scope>
    <source>
        <strain evidence="7 8">DSM 18839</strain>
    </source>
</reference>
<dbReference type="Proteomes" id="UP000198615">
    <property type="component" value="Unassembled WGS sequence"/>
</dbReference>
<dbReference type="CDD" id="cd05797">
    <property type="entry name" value="Ribosomal_L10"/>
    <property type="match status" value="1"/>
</dbReference>
<dbReference type="OrthoDB" id="9791972at2"/>
<keyword evidence="6" id="KW-0699">rRNA-binding</keyword>
<evidence type="ECO:0000256" key="6">
    <source>
        <dbReference type="HAMAP-Rule" id="MF_00362"/>
    </source>
</evidence>
<dbReference type="InterPro" id="IPR001790">
    <property type="entry name" value="Ribosomal_uL10"/>
</dbReference>
<name>A0A8G2BMQ9_9PROT</name>
<keyword evidence="6" id="KW-0694">RNA-binding</keyword>
<gene>
    <name evidence="6" type="primary">rplJ</name>
    <name evidence="7" type="ORF">SAMN05660686_04938</name>
</gene>
<dbReference type="GO" id="GO:0006412">
    <property type="term" value="P:translation"/>
    <property type="evidence" value="ECO:0007669"/>
    <property type="project" value="UniProtKB-UniRule"/>
</dbReference>
<evidence type="ECO:0000313" key="7">
    <source>
        <dbReference type="EMBL" id="SDG58557.1"/>
    </source>
</evidence>
<dbReference type="InterPro" id="IPR002363">
    <property type="entry name" value="Ribosomal_uL10_CS_bac"/>
</dbReference>
<dbReference type="InterPro" id="IPR022973">
    <property type="entry name" value="Ribosomal_uL10_bac"/>
</dbReference>
<dbReference type="Gene3D" id="3.30.70.1730">
    <property type="match status" value="1"/>
</dbReference>
<evidence type="ECO:0000313" key="8">
    <source>
        <dbReference type="Proteomes" id="UP000198615"/>
    </source>
</evidence>
<evidence type="ECO:0000256" key="3">
    <source>
        <dbReference type="ARBA" id="ARBA00022980"/>
    </source>
</evidence>
<comment type="function">
    <text evidence="1 6">Forms part of the ribosomal stalk, playing a central role in the interaction of the ribosome with GTP-bound translation factors.</text>
</comment>
<dbReference type="PROSITE" id="PS01109">
    <property type="entry name" value="RIBOSOMAL_L10"/>
    <property type="match status" value="1"/>
</dbReference>
<dbReference type="RefSeq" id="WP_028795267.1">
    <property type="nucleotide sequence ID" value="NZ_FNBW01000027.1"/>
</dbReference>
<keyword evidence="3 6" id="KW-0689">Ribosomal protein</keyword>
<proteinExistence type="inferred from homology"/>
<protein>
    <recommendedName>
        <fullName evidence="5 6">Large ribosomal subunit protein uL10</fullName>
    </recommendedName>
</protein>
<dbReference type="HAMAP" id="MF_00362">
    <property type="entry name" value="Ribosomal_uL10"/>
    <property type="match status" value="1"/>
</dbReference>
<evidence type="ECO:0000256" key="2">
    <source>
        <dbReference type="ARBA" id="ARBA00008889"/>
    </source>
</evidence>
<dbReference type="InterPro" id="IPR047865">
    <property type="entry name" value="Ribosomal_uL10_bac_type"/>
</dbReference>
<evidence type="ECO:0000256" key="1">
    <source>
        <dbReference type="ARBA" id="ARBA00002633"/>
    </source>
</evidence>
<dbReference type="InterPro" id="IPR043141">
    <property type="entry name" value="Ribosomal_uL10-like_sf"/>
</dbReference>